<name>A0A1M7YSY5_9VIBR</name>
<dbReference type="STRING" id="1117707.VQ7734_01478"/>
<evidence type="ECO:0000313" key="2">
    <source>
        <dbReference type="EMBL" id="SHO55732.1"/>
    </source>
</evidence>
<sequence length="246" mass="28881">MFDQTKSYNISEIVAQWNQYGTEQFNGPDGWLGQVLDRAIRADKTIWLGLYADPDYFTHIHQSDLTAQRTYLQSYLQQVKLSFQRWQGWIESRGSSVSGVYLPAEFTDYDFSAPEQREMLADVLSDFLANYTLPVMVSVYWANQIPFDQFTAWVDDLEQLGLVVLIQDDQGANINQFADGENSYDSLECSYDLIVEIYKQVRPYPDFEARRLSKKEFRERVNLRECHLNYLFSLRYLPVRRNPLDL</sequence>
<organism evidence="2 3">
    <name type="scientific">Vibrio quintilis</name>
    <dbReference type="NCBI Taxonomy" id="1117707"/>
    <lineage>
        <taxon>Bacteria</taxon>
        <taxon>Pseudomonadati</taxon>
        <taxon>Pseudomonadota</taxon>
        <taxon>Gammaproteobacteria</taxon>
        <taxon>Vibrionales</taxon>
        <taxon>Vibrionaceae</taxon>
        <taxon>Vibrio</taxon>
    </lineage>
</organism>
<dbReference type="AlphaFoldDB" id="A0A1M7YSY5"/>
<evidence type="ECO:0000259" key="1">
    <source>
        <dbReference type="Pfam" id="PF14488"/>
    </source>
</evidence>
<proteinExistence type="predicted"/>
<dbReference type="InterPro" id="IPR027849">
    <property type="entry name" value="DUF4434"/>
</dbReference>
<dbReference type="EMBL" id="FRFG01000017">
    <property type="protein sequence ID" value="SHO55732.1"/>
    <property type="molecule type" value="Genomic_DNA"/>
</dbReference>
<gene>
    <name evidence="2" type="ORF">VQ7734_01478</name>
</gene>
<dbReference type="Gene3D" id="3.20.20.80">
    <property type="entry name" value="Glycosidases"/>
    <property type="match status" value="1"/>
</dbReference>
<reference evidence="3" key="1">
    <citation type="submission" date="2016-12" db="EMBL/GenBank/DDBJ databases">
        <authorList>
            <person name="Rodrigo-Torres L."/>
            <person name="Arahal R.D."/>
            <person name="Lucena T."/>
        </authorList>
    </citation>
    <scope>NUCLEOTIDE SEQUENCE [LARGE SCALE GENOMIC DNA]</scope>
</reference>
<dbReference type="Proteomes" id="UP000184600">
    <property type="component" value="Unassembled WGS sequence"/>
</dbReference>
<evidence type="ECO:0000313" key="3">
    <source>
        <dbReference type="Proteomes" id="UP000184600"/>
    </source>
</evidence>
<accession>A0A1M7YSY5</accession>
<dbReference type="Pfam" id="PF14488">
    <property type="entry name" value="DUF4434"/>
    <property type="match status" value="1"/>
</dbReference>
<feature type="domain" description="DUF4434" evidence="1">
    <location>
        <begin position="4"/>
        <end position="186"/>
    </location>
</feature>
<protein>
    <recommendedName>
        <fullName evidence="1">DUF4434 domain-containing protein</fullName>
    </recommendedName>
</protein>
<keyword evidence="3" id="KW-1185">Reference proteome</keyword>